<dbReference type="PROSITE" id="PS51186">
    <property type="entry name" value="GNAT"/>
    <property type="match status" value="1"/>
</dbReference>
<keyword evidence="4" id="KW-1185">Reference proteome</keyword>
<proteinExistence type="predicted"/>
<dbReference type="Gene3D" id="3.40.630.30">
    <property type="match status" value="1"/>
</dbReference>
<dbReference type="InterPro" id="IPR051908">
    <property type="entry name" value="Ribosomal_N-acetyltransferase"/>
</dbReference>
<sequence length="188" mass="19998">MEALAAGELAAGSRAVGLDLPDIFVDEGARWLWRYRLAQIDADPEGAAWCVRQIVLGTVTDDTEDADGGAGADAGRGDADPGDELRGTREVAVGHVGFHGPPDEAGMVEVGYVIAPAYRRRGYARAGLAELLRRCAADPSVRVVRAAVSPDNAASLATLAPFGFTHVGEQWDERDGRELLYERPARAE</sequence>
<dbReference type="PANTHER" id="PTHR43441">
    <property type="entry name" value="RIBOSOMAL-PROTEIN-SERINE ACETYLTRANSFERASE"/>
    <property type="match status" value="1"/>
</dbReference>
<dbReference type="InterPro" id="IPR016181">
    <property type="entry name" value="Acyl_CoA_acyltransferase"/>
</dbReference>
<dbReference type="CDD" id="cd04301">
    <property type="entry name" value="NAT_SF"/>
    <property type="match status" value="1"/>
</dbReference>
<name>A0ABN3PTX3_9ACTN</name>
<dbReference type="SUPFAM" id="SSF55729">
    <property type="entry name" value="Acyl-CoA N-acyltransferases (Nat)"/>
    <property type="match status" value="1"/>
</dbReference>
<evidence type="ECO:0000259" key="2">
    <source>
        <dbReference type="PROSITE" id="PS51186"/>
    </source>
</evidence>
<organism evidence="3 4">
    <name type="scientific">Streptomyces axinellae</name>
    <dbReference type="NCBI Taxonomy" id="552788"/>
    <lineage>
        <taxon>Bacteria</taxon>
        <taxon>Bacillati</taxon>
        <taxon>Actinomycetota</taxon>
        <taxon>Actinomycetes</taxon>
        <taxon>Kitasatosporales</taxon>
        <taxon>Streptomycetaceae</taxon>
        <taxon>Streptomyces</taxon>
    </lineage>
</organism>
<dbReference type="EMBL" id="BAAARJ010000003">
    <property type="protein sequence ID" value="GAA2600875.1"/>
    <property type="molecule type" value="Genomic_DNA"/>
</dbReference>
<feature type="domain" description="N-acetyltransferase" evidence="2">
    <location>
        <begin position="38"/>
        <end position="186"/>
    </location>
</feature>
<dbReference type="Proteomes" id="UP001501447">
    <property type="component" value="Unassembled WGS sequence"/>
</dbReference>
<gene>
    <name evidence="3" type="ORF">GCM10009863_12730</name>
</gene>
<evidence type="ECO:0000313" key="3">
    <source>
        <dbReference type="EMBL" id="GAA2600875.1"/>
    </source>
</evidence>
<protein>
    <recommendedName>
        <fullName evidence="2">N-acetyltransferase domain-containing protein</fullName>
    </recommendedName>
</protein>
<dbReference type="Pfam" id="PF13302">
    <property type="entry name" value="Acetyltransf_3"/>
    <property type="match status" value="1"/>
</dbReference>
<reference evidence="3 4" key="1">
    <citation type="journal article" date="2019" name="Int. J. Syst. Evol. Microbiol.">
        <title>The Global Catalogue of Microorganisms (GCM) 10K type strain sequencing project: providing services to taxonomists for standard genome sequencing and annotation.</title>
        <authorList>
            <consortium name="The Broad Institute Genomics Platform"/>
            <consortium name="The Broad Institute Genome Sequencing Center for Infectious Disease"/>
            <person name="Wu L."/>
            <person name="Ma J."/>
        </authorList>
    </citation>
    <scope>NUCLEOTIDE SEQUENCE [LARGE SCALE GENOMIC DNA]</scope>
    <source>
        <strain evidence="3 4">JCM 16373</strain>
    </source>
</reference>
<dbReference type="InterPro" id="IPR000182">
    <property type="entry name" value="GNAT_dom"/>
</dbReference>
<feature type="region of interest" description="Disordered" evidence="1">
    <location>
        <begin position="62"/>
        <end position="85"/>
    </location>
</feature>
<feature type="compositionally biased region" description="Basic and acidic residues" evidence="1">
    <location>
        <begin position="75"/>
        <end position="85"/>
    </location>
</feature>
<accession>A0ABN3PTX3</accession>
<evidence type="ECO:0000313" key="4">
    <source>
        <dbReference type="Proteomes" id="UP001501447"/>
    </source>
</evidence>
<evidence type="ECO:0000256" key="1">
    <source>
        <dbReference type="SAM" id="MobiDB-lite"/>
    </source>
</evidence>
<comment type="caution">
    <text evidence="3">The sequence shown here is derived from an EMBL/GenBank/DDBJ whole genome shotgun (WGS) entry which is preliminary data.</text>
</comment>
<dbReference type="PANTHER" id="PTHR43441:SF6">
    <property type="entry name" value="N-ACETYLTRANSFERASE DOMAIN-CONTAINING PROTEIN"/>
    <property type="match status" value="1"/>
</dbReference>